<evidence type="ECO:0000259" key="2">
    <source>
        <dbReference type="Pfam" id="PF16209"/>
    </source>
</evidence>
<proteinExistence type="predicted"/>
<dbReference type="InterPro" id="IPR032631">
    <property type="entry name" value="P-type_ATPase_N"/>
</dbReference>
<feature type="region of interest" description="Disordered" evidence="1">
    <location>
        <begin position="105"/>
        <end position="129"/>
    </location>
</feature>
<feature type="compositionally biased region" description="Polar residues" evidence="1">
    <location>
        <begin position="9"/>
        <end position="20"/>
    </location>
</feature>
<dbReference type="Pfam" id="PF16209">
    <property type="entry name" value="PhoLip_ATPase_N"/>
    <property type="match status" value="1"/>
</dbReference>
<dbReference type="EMBL" id="KN837215">
    <property type="protein sequence ID" value="KIJ33241.1"/>
    <property type="molecule type" value="Genomic_DNA"/>
</dbReference>
<dbReference type="AlphaFoldDB" id="A0A0C9V7B0"/>
<feature type="region of interest" description="Disordered" evidence="1">
    <location>
        <begin position="183"/>
        <end position="219"/>
    </location>
</feature>
<accession>A0A0C9V7B0</accession>
<gene>
    <name evidence="3" type="ORF">M422DRAFT_264782</name>
</gene>
<evidence type="ECO:0000313" key="3">
    <source>
        <dbReference type="EMBL" id="KIJ33241.1"/>
    </source>
</evidence>
<reference evidence="3 4" key="1">
    <citation type="submission" date="2014-06" db="EMBL/GenBank/DDBJ databases">
        <title>Evolutionary Origins and Diversification of the Mycorrhizal Mutualists.</title>
        <authorList>
            <consortium name="DOE Joint Genome Institute"/>
            <consortium name="Mycorrhizal Genomics Consortium"/>
            <person name="Kohler A."/>
            <person name="Kuo A."/>
            <person name="Nagy L.G."/>
            <person name="Floudas D."/>
            <person name="Copeland A."/>
            <person name="Barry K.W."/>
            <person name="Cichocki N."/>
            <person name="Veneault-Fourrey C."/>
            <person name="LaButti K."/>
            <person name="Lindquist E.A."/>
            <person name="Lipzen A."/>
            <person name="Lundell T."/>
            <person name="Morin E."/>
            <person name="Murat C."/>
            <person name="Riley R."/>
            <person name="Ohm R."/>
            <person name="Sun H."/>
            <person name="Tunlid A."/>
            <person name="Henrissat B."/>
            <person name="Grigoriev I.V."/>
            <person name="Hibbett D.S."/>
            <person name="Martin F."/>
        </authorList>
    </citation>
    <scope>NUCLEOTIDE SEQUENCE [LARGE SCALE GENOMIC DNA]</scope>
    <source>
        <strain evidence="3 4">SS14</strain>
    </source>
</reference>
<evidence type="ECO:0000313" key="4">
    <source>
        <dbReference type="Proteomes" id="UP000054279"/>
    </source>
</evidence>
<dbReference type="HOGENOM" id="CLU_096589_0_0_1"/>
<dbReference type="OrthoDB" id="377733at2759"/>
<feature type="compositionally biased region" description="Low complexity" evidence="1">
    <location>
        <begin position="186"/>
        <end position="205"/>
    </location>
</feature>
<name>A0A0C9V7B0_SPHS4</name>
<feature type="domain" description="P-type ATPase N-terminal" evidence="2">
    <location>
        <begin position="144"/>
        <end position="178"/>
    </location>
</feature>
<protein>
    <recommendedName>
        <fullName evidence="2">P-type ATPase N-terminal domain-containing protein</fullName>
    </recommendedName>
</protein>
<dbReference type="Proteomes" id="UP000054279">
    <property type="component" value="Unassembled WGS sequence"/>
</dbReference>
<feature type="compositionally biased region" description="Basic residues" evidence="1">
    <location>
        <begin position="117"/>
        <end position="129"/>
    </location>
</feature>
<evidence type="ECO:0000256" key="1">
    <source>
        <dbReference type="SAM" id="MobiDB-lite"/>
    </source>
</evidence>
<organism evidence="3 4">
    <name type="scientific">Sphaerobolus stellatus (strain SS14)</name>
    <dbReference type="NCBI Taxonomy" id="990650"/>
    <lineage>
        <taxon>Eukaryota</taxon>
        <taxon>Fungi</taxon>
        <taxon>Dikarya</taxon>
        <taxon>Basidiomycota</taxon>
        <taxon>Agaricomycotina</taxon>
        <taxon>Agaricomycetes</taxon>
        <taxon>Phallomycetidae</taxon>
        <taxon>Geastrales</taxon>
        <taxon>Sphaerobolaceae</taxon>
        <taxon>Sphaerobolus</taxon>
    </lineage>
</organism>
<keyword evidence="4" id="KW-1185">Reference proteome</keyword>
<sequence>MADDFRRLVSQSNPASSSQYRPAYPPSAATPTDDDDLEMTSPAPPHGSGGYNTRKDDLLGADLPPDSAFGLPLSKHAAPPAGHGVPQGWDFDDTELVLPTYEGATAFSGANDPRAQTTKKQKPPRKKFKWPWQKEQEKTGERVIALNDEHVNLAEGYYSNYVSTSKYTIATFLPKFLTANKDTLQSNSRNTPTSSSSSPPASNKSLAFSLRTATRPSSR</sequence>
<feature type="region of interest" description="Disordered" evidence="1">
    <location>
        <begin position="1"/>
        <end position="91"/>
    </location>
</feature>